<reference evidence="2" key="2">
    <citation type="journal article" date="2010" name="Science">
        <title>The genome of the Western clawed frog Xenopus tropicalis.</title>
        <authorList>
            <person name="Hellsten U."/>
            <person name="Harland R.M."/>
            <person name="Gilchrist M.J."/>
            <person name="Hendrix D."/>
            <person name="Jurka J."/>
            <person name="Kapitonov V."/>
            <person name="Ovcharenko I."/>
            <person name="Putnam N.H."/>
            <person name="Shu S."/>
            <person name="Taher L."/>
            <person name="Blitz I.L."/>
            <person name="Blumberg B."/>
            <person name="Dichmann D.S."/>
            <person name="Dubchak I."/>
            <person name="Amaya E."/>
            <person name="Detter J.C."/>
            <person name="Fletcher R."/>
            <person name="Gerhard D.S."/>
            <person name="Goodstein D."/>
            <person name="Graves T."/>
            <person name="Grigoriev I.V."/>
            <person name="Grimwood J."/>
            <person name="Kawashima T."/>
            <person name="Lindquist E."/>
            <person name="Lucas S.M."/>
            <person name="Mead P.E."/>
            <person name="Mitros T."/>
            <person name="Ogino H."/>
            <person name="Ohta Y."/>
            <person name="Poliakov A.V."/>
            <person name="Pollet N."/>
            <person name="Robert J."/>
            <person name="Salamov A."/>
            <person name="Sater A.K."/>
            <person name="Schmutz J."/>
            <person name="Terry A."/>
            <person name="Vize P.D."/>
            <person name="Warren W.C."/>
            <person name="Wells D."/>
            <person name="Wills A."/>
            <person name="Wilson R.K."/>
            <person name="Zimmerman L.B."/>
            <person name="Zorn A.M."/>
            <person name="Grainger R."/>
            <person name="Grammer T."/>
            <person name="Khokha M.K."/>
            <person name="Richardson P.M."/>
            <person name="Rokhsar D.S."/>
        </authorList>
    </citation>
    <scope>NUCLEOTIDE SEQUENCE [LARGE SCALE GENOMIC DNA]</scope>
    <source>
        <strain evidence="2">Nigerian</strain>
    </source>
</reference>
<dbReference type="AlphaFoldDB" id="A0A1B8XXA0"/>
<feature type="non-terminal residue" evidence="2">
    <location>
        <position position="146"/>
    </location>
</feature>
<dbReference type="InterPro" id="IPR027417">
    <property type="entry name" value="P-loop_NTPase"/>
</dbReference>
<evidence type="ECO:0000256" key="1">
    <source>
        <dbReference type="SAM" id="SignalP"/>
    </source>
</evidence>
<sequence>MPAVSAFCPLSLPSARCLCLLPAVSAFCPLCLPSARCVCLLPAVSAFYPLSLPSARWYVSAFCPLSLPSGPVTEEEGEGPLAAGVALGAQDFQEALSALQDSQAEAVGAPKVPCVQWRDVGGLHDVKRQLLDTVQLPLEHPEVLSM</sequence>
<feature type="signal peptide" evidence="1">
    <location>
        <begin position="1"/>
        <end position="26"/>
    </location>
</feature>
<dbReference type="PANTHER" id="PTHR23077">
    <property type="entry name" value="AAA-FAMILY ATPASE"/>
    <property type="match status" value="1"/>
</dbReference>
<evidence type="ECO:0000313" key="2">
    <source>
        <dbReference type="EMBL" id="OCA15287.1"/>
    </source>
</evidence>
<dbReference type="PANTHER" id="PTHR23077:SF9">
    <property type="entry name" value="PEROXISOMAL ATPASE PEX6"/>
    <property type="match status" value="1"/>
</dbReference>
<dbReference type="Gene3D" id="3.40.50.300">
    <property type="entry name" value="P-loop containing nucleotide triphosphate hydrolases"/>
    <property type="match status" value="1"/>
</dbReference>
<feature type="chain" id="PRO_5008619394" evidence="1">
    <location>
        <begin position="27"/>
        <end position="146"/>
    </location>
</feature>
<dbReference type="EMBL" id="KV460899">
    <property type="protein sequence ID" value="OCA15287.1"/>
    <property type="molecule type" value="Genomic_DNA"/>
</dbReference>
<proteinExistence type="predicted"/>
<reference evidence="2" key="1">
    <citation type="submission" date="2009-11" db="EMBL/GenBank/DDBJ databases">
        <authorList>
            <consortium name="US DOE Joint Genome Institute (JGI-PGF)"/>
            <person name="Ottilar R."/>
            <person name="Schmutz J."/>
            <person name="Salamov A."/>
            <person name="Cheng J.F."/>
            <person name="Lucas S."/>
            <person name="Pitluck S."/>
            <person name="Gundlach H."/>
            <person name="Guo Y."/>
            <person name="Haberer G."/>
            <person name="Nasrallah J."/>
            <person name="Mayer K.F.X."/>
            <person name="van de Peer Y."/>
            <person name="Weigel D."/>
            <person name="Grigoriev I.V."/>
        </authorList>
    </citation>
    <scope>NUCLEOTIDE SEQUENCE</scope>
    <source>
        <strain evidence="2">Nigerian</strain>
    </source>
</reference>
<keyword evidence="1" id="KW-0732">Signal</keyword>
<protein>
    <submittedName>
        <fullName evidence="2">Uncharacterized protein</fullName>
    </submittedName>
</protein>
<organism evidence="2">
    <name type="scientific">Xenopus tropicalis</name>
    <name type="common">Western clawed frog</name>
    <name type="synonym">Silurana tropicalis</name>
    <dbReference type="NCBI Taxonomy" id="8364"/>
    <lineage>
        <taxon>Eukaryota</taxon>
        <taxon>Metazoa</taxon>
        <taxon>Chordata</taxon>
        <taxon>Craniata</taxon>
        <taxon>Vertebrata</taxon>
        <taxon>Euteleostomi</taxon>
        <taxon>Amphibia</taxon>
        <taxon>Batrachia</taxon>
        <taxon>Anura</taxon>
        <taxon>Pipoidea</taxon>
        <taxon>Pipidae</taxon>
        <taxon>Xenopodinae</taxon>
        <taxon>Xenopus</taxon>
        <taxon>Silurana</taxon>
    </lineage>
</organism>
<accession>A0A1B8XXA0</accession>
<dbReference type="InterPro" id="IPR050168">
    <property type="entry name" value="AAA_ATPase_domain"/>
</dbReference>
<name>A0A1B8XXA0_XENTR</name>
<gene>
    <name evidence="2" type="ORF">XENTR_v900301661mg</name>
</gene>
<reference evidence="2" key="3">
    <citation type="submission" date="2016-05" db="EMBL/GenBank/DDBJ databases">
        <title>WGS assembly of Xenopus tropicalis.</title>
        <authorList>
            <person name="Sessions A."/>
            <person name="Jenkins J."/>
            <person name="Mitros T."/>
            <person name="Lyons J.T."/>
            <person name="Dichmann D.S."/>
            <person name="Robert J."/>
            <person name="Harland R.M."/>
            <person name="Rokhsar D.S."/>
        </authorList>
    </citation>
    <scope>NUCLEOTIDE SEQUENCE</scope>
    <source>
        <strain evidence="2">Nigerian</strain>
    </source>
</reference>